<comment type="catalytic activity">
    <reaction evidence="10">
        <text>uridine(54) in tRNA + (6R)-5,10-methylene-5,6,7,8-tetrahydrofolate + NADH + H(+) = 5-methyluridine(54) in tRNA + (6S)-5,6,7,8-tetrahydrofolate + NAD(+)</text>
        <dbReference type="Rhea" id="RHEA:16873"/>
        <dbReference type="Rhea" id="RHEA-COMP:10167"/>
        <dbReference type="Rhea" id="RHEA-COMP:10193"/>
        <dbReference type="ChEBI" id="CHEBI:15378"/>
        <dbReference type="ChEBI" id="CHEBI:15636"/>
        <dbReference type="ChEBI" id="CHEBI:57453"/>
        <dbReference type="ChEBI" id="CHEBI:57540"/>
        <dbReference type="ChEBI" id="CHEBI:57945"/>
        <dbReference type="ChEBI" id="CHEBI:65315"/>
        <dbReference type="ChEBI" id="CHEBI:74447"/>
        <dbReference type="EC" id="2.1.1.74"/>
    </reaction>
</comment>
<dbReference type="PANTHER" id="PTHR11806:SF2">
    <property type="entry name" value="METHYLENETETRAHYDROFOLATE--TRNA-(URACIL-5-)-METHYLTRANSFERASE TRMFO"/>
    <property type="match status" value="1"/>
</dbReference>
<evidence type="ECO:0000256" key="4">
    <source>
        <dbReference type="ARBA" id="ARBA00022630"/>
    </source>
</evidence>
<dbReference type="GO" id="GO:0005829">
    <property type="term" value="C:cytosol"/>
    <property type="evidence" value="ECO:0007669"/>
    <property type="project" value="TreeGrafter"/>
</dbReference>
<keyword evidence="9 10" id="KW-0520">NAD</keyword>
<dbReference type="FunFam" id="3.50.50.60:FF:000040">
    <property type="entry name" value="Methylenetetrahydrofolate--tRNA-(uracil-5-)-methyltransferase TrmFO"/>
    <property type="match status" value="1"/>
</dbReference>
<dbReference type="Gene3D" id="3.50.50.60">
    <property type="entry name" value="FAD/NAD(P)-binding domain"/>
    <property type="match status" value="2"/>
</dbReference>
<name>A0A096AN54_9FIRM</name>
<keyword evidence="3 10" id="KW-0489">Methyltransferase</keyword>
<sequence length="437" mass="49013">MNTDSVTVIGAGLAGSEAAWQLAQQGIAVRLYEMRPVQQSPAHHTDQFAELVCSNSLRAGNIENAVGLLKEEMRQLHSIIMECADATSVPAGGALAVDRHLFSQMVTEKVSNHPLITVVREEVTTIPKDGIVIIATGPLTAQPLGEEIRNLTGHRDFYFYDAAAPIVSAESLDYEKVFSASRYDKGEADYLNCPMDEGQYKEFLQALLSAEVVRPKEFEKEIYFEGCMPVEIMASRGCDTLRYGPLKPVGLVDKRTNRESYAVVQLRKEDRAGTLYNLVGFQTHLKWGEQKRVFSMIPGLENAEFIRYGVMHRNTYINSPELLNHAFQLQKDKRLFFAGQMTGVEGYVESAASGLMVGLQVSRYVEKKDFIRFPRTTACGALANYISAYEGSNFQPMNVNFGIIDPWPERIKKREKNPKIAQRALDDLNILKEREKL</sequence>
<dbReference type="InterPro" id="IPR004417">
    <property type="entry name" value="TrmFO"/>
</dbReference>
<dbReference type="NCBIfam" id="NF003739">
    <property type="entry name" value="PRK05335.1"/>
    <property type="match status" value="1"/>
</dbReference>
<dbReference type="RefSeq" id="WP_038151013.1">
    <property type="nucleotide sequence ID" value="NZ_JRNT01000005.1"/>
</dbReference>
<keyword evidence="8 10" id="KW-0521">NADP</keyword>
<comment type="catalytic activity">
    <reaction evidence="10">
        <text>uridine(54) in tRNA + (6R)-5,10-methylene-5,6,7,8-tetrahydrofolate + NADPH + H(+) = 5-methyluridine(54) in tRNA + (6S)-5,6,7,8-tetrahydrofolate + NADP(+)</text>
        <dbReference type="Rhea" id="RHEA:62372"/>
        <dbReference type="Rhea" id="RHEA-COMP:10167"/>
        <dbReference type="Rhea" id="RHEA-COMP:10193"/>
        <dbReference type="ChEBI" id="CHEBI:15378"/>
        <dbReference type="ChEBI" id="CHEBI:15636"/>
        <dbReference type="ChEBI" id="CHEBI:57453"/>
        <dbReference type="ChEBI" id="CHEBI:57783"/>
        <dbReference type="ChEBI" id="CHEBI:58349"/>
        <dbReference type="ChEBI" id="CHEBI:65315"/>
        <dbReference type="ChEBI" id="CHEBI:74447"/>
        <dbReference type="EC" id="2.1.1.74"/>
    </reaction>
</comment>
<evidence type="ECO:0000256" key="7">
    <source>
        <dbReference type="ARBA" id="ARBA00022827"/>
    </source>
</evidence>
<keyword evidence="13" id="KW-1185">Reference proteome</keyword>
<dbReference type="SUPFAM" id="SSF51905">
    <property type="entry name" value="FAD/NAD(P)-binding domain"/>
    <property type="match status" value="1"/>
</dbReference>
<reference evidence="12 13" key="1">
    <citation type="submission" date="2014-07" db="EMBL/GenBank/DDBJ databases">
        <authorList>
            <person name="McCorrison J."/>
            <person name="Sanka R."/>
            <person name="Torralba M."/>
            <person name="Gillis M."/>
            <person name="Haft D.H."/>
            <person name="Methe B."/>
            <person name="Sutton G."/>
            <person name="Nelson K.E."/>
        </authorList>
    </citation>
    <scope>NUCLEOTIDE SEQUENCE [LARGE SCALE GENOMIC DNA]</scope>
    <source>
        <strain evidence="12 13">DNF00314</strain>
    </source>
</reference>
<dbReference type="InterPro" id="IPR002218">
    <property type="entry name" value="MnmG-rel"/>
</dbReference>
<gene>
    <name evidence="12" type="primary">gid</name>
    <name evidence="10" type="synonym">trmFO</name>
    <name evidence="12" type="ORF">HMPREF0872_00535</name>
</gene>
<feature type="domain" description="MnmG N-terminal" evidence="11">
    <location>
        <begin position="6"/>
        <end position="368"/>
    </location>
</feature>
<evidence type="ECO:0000313" key="13">
    <source>
        <dbReference type="Proteomes" id="UP000029628"/>
    </source>
</evidence>
<keyword evidence="7 10" id="KW-0274">FAD</keyword>
<evidence type="ECO:0000256" key="8">
    <source>
        <dbReference type="ARBA" id="ARBA00022857"/>
    </source>
</evidence>
<proteinExistence type="inferred from homology"/>
<evidence type="ECO:0000256" key="6">
    <source>
        <dbReference type="ARBA" id="ARBA00022694"/>
    </source>
</evidence>
<dbReference type="GO" id="GO:0002098">
    <property type="term" value="P:tRNA wobble uridine modification"/>
    <property type="evidence" value="ECO:0007669"/>
    <property type="project" value="TreeGrafter"/>
</dbReference>
<protein>
    <recommendedName>
        <fullName evidence="10">Methylenetetrahydrofolate--tRNA-(uracil-5-)-methyltransferase TrmFO</fullName>
        <ecNumber evidence="10">2.1.1.74</ecNumber>
    </recommendedName>
    <alternativeName>
        <fullName evidence="10">Folate-dependent tRNA (uracil-5-)-methyltransferase</fullName>
    </alternativeName>
    <alternativeName>
        <fullName evidence="10">Folate-dependent tRNA(M-5-U54)-methyltransferase</fullName>
    </alternativeName>
</protein>
<dbReference type="HAMAP" id="MF_01037">
    <property type="entry name" value="TrmFO"/>
    <property type="match status" value="1"/>
</dbReference>
<dbReference type="Pfam" id="PF01134">
    <property type="entry name" value="GIDA"/>
    <property type="match status" value="1"/>
</dbReference>
<comment type="cofactor">
    <cofactor evidence="1 10">
        <name>FAD</name>
        <dbReference type="ChEBI" id="CHEBI:57692"/>
    </cofactor>
</comment>
<accession>A0A096AN54</accession>
<dbReference type="NCBIfam" id="TIGR00137">
    <property type="entry name" value="gid_trmFO"/>
    <property type="match status" value="1"/>
</dbReference>
<keyword evidence="5 10" id="KW-0808">Transferase</keyword>
<dbReference type="GO" id="GO:0047151">
    <property type="term" value="F:tRNA (uracil(54)-C5)-methyltransferase activity, 5,10-methylenetetrahydrofolate-dependent"/>
    <property type="evidence" value="ECO:0007669"/>
    <property type="project" value="UniProtKB-UniRule"/>
</dbReference>
<dbReference type="InterPro" id="IPR036188">
    <property type="entry name" value="FAD/NAD-bd_sf"/>
</dbReference>
<evidence type="ECO:0000256" key="3">
    <source>
        <dbReference type="ARBA" id="ARBA00022603"/>
    </source>
</evidence>
<comment type="subcellular location">
    <subcellularLocation>
        <location evidence="10">Cytoplasm</location>
    </subcellularLocation>
</comment>
<evidence type="ECO:0000256" key="9">
    <source>
        <dbReference type="ARBA" id="ARBA00023027"/>
    </source>
</evidence>
<feature type="binding site" evidence="10">
    <location>
        <begin position="10"/>
        <end position="15"/>
    </location>
    <ligand>
        <name>FAD</name>
        <dbReference type="ChEBI" id="CHEBI:57692"/>
    </ligand>
</feature>
<dbReference type="GO" id="GO:0050660">
    <property type="term" value="F:flavin adenine dinucleotide binding"/>
    <property type="evidence" value="ECO:0007669"/>
    <property type="project" value="UniProtKB-UniRule"/>
</dbReference>
<evidence type="ECO:0000313" key="12">
    <source>
        <dbReference type="EMBL" id="KGF48121.1"/>
    </source>
</evidence>
<evidence type="ECO:0000256" key="5">
    <source>
        <dbReference type="ARBA" id="ARBA00022679"/>
    </source>
</evidence>
<dbReference type="AlphaFoldDB" id="A0A096AN54"/>
<comment type="caution">
    <text evidence="12">The sequence shown here is derived from an EMBL/GenBank/DDBJ whole genome shotgun (WGS) entry which is preliminary data.</text>
</comment>
<keyword evidence="2 10" id="KW-0963">Cytoplasm</keyword>
<dbReference type="PANTHER" id="PTHR11806">
    <property type="entry name" value="GLUCOSE INHIBITED DIVISION PROTEIN A"/>
    <property type="match status" value="1"/>
</dbReference>
<dbReference type="eggNOG" id="COG1206">
    <property type="taxonomic scope" value="Bacteria"/>
</dbReference>
<evidence type="ECO:0000256" key="10">
    <source>
        <dbReference type="HAMAP-Rule" id="MF_01037"/>
    </source>
</evidence>
<organism evidence="12 13">
    <name type="scientific">Veillonella montpellierensis DNF00314</name>
    <dbReference type="NCBI Taxonomy" id="1401067"/>
    <lineage>
        <taxon>Bacteria</taxon>
        <taxon>Bacillati</taxon>
        <taxon>Bacillota</taxon>
        <taxon>Negativicutes</taxon>
        <taxon>Veillonellales</taxon>
        <taxon>Veillonellaceae</taxon>
        <taxon>Veillonella</taxon>
    </lineage>
</organism>
<evidence type="ECO:0000259" key="11">
    <source>
        <dbReference type="Pfam" id="PF01134"/>
    </source>
</evidence>
<evidence type="ECO:0000256" key="2">
    <source>
        <dbReference type="ARBA" id="ARBA00022490"/>
    </source>
</evidence>
<keyword evidence="4 10" id="KW-0285">Flavoprotein</keyword>
<keyword evidence="6 10" id="KW-0819">tRNA processing</keyword>
<dbReference type="EC" id="2.1.1.74" evidence="10"/>
<dbReference type="InterPro" id="IPR040131">
    <property type="entry name" value="MnmG_N"/>
</dbReference>
<dbReference type="Proteomes" id="UP000029628">
    <property type="component" value="Unassembled WGS sequence"/>
</dbReference>
<comment type="similarity">
    <text evidence="10">Belongs to the MnmG family. TrmFO subfamily.</text>
</comment>
<dbReference type="GO" id="GO:0030488">
    <property type="term" value="P:tRNA methylation"/>
    <property type="evidence" value="ECO:0007669"/>
    <property type="project" value="TreeGrafter"/>
</dbReference>
<evidence type="ECO:0000256" key="1">
    <source>
        <dbReference type="ARBA" id="ARBA00001974"/>
    </source>
</evidence>
<dbReference type="EMBL" id="JRNT01000005">
    <property type="protein sequence ID" value="KGF48121.1"/>
    <property type="molecule type" value="Genomic_DNA"/>
</dbReference>
<comment type="function">
    <text evidence="10">Catalyzes the folate-dependent formation of 5-methyl-uridine at position 54 (M-5-U54) in all tRNAs.</text>
</comment>